<accession>A0A0N5AG87</accession>
<name>A0A0N5AG87_9BILA</name>
<organism evidence="2 3">
    <name type="scientific">Syphacia muris</name>
    <dbReference type="NCBI Taxonomy" id="451379"/>
    <lineage>
        <taxon>Eukaryota</taxon>
        <taxon>Metazoa</taxon>
        <taxon>Ecdysozoa</taxon>
        <taxon>Nematoda</taxon>
        <taxon>Chromadorea</taxon>
        <taxon>Rhabditida</taxon>
        <taxon>Spirurina</taxon>
        <taxon>Oxyuridomorpha</taxon>
        <taxon>Oxyuroidea</taxon>
        <taxon>Oxyuridae</taxon>
        <taxon>Syphacia</taxon>
    </lineage>
</organism>
<evidence type="ECO:0000313" key="2">
    <source>
        <dbReference type="Proteomes" id="UP000046393"/>
    </source>
</evidence>
<evidence type="ECO:0000256" key="1">
    <source>
        <dbReference type="SAM" id="MobiDB-lite"/>
    </source>
</evidence>
<feature type="region of interest" description="Disordered" evidence="1">
    <location>
        <begin position="30"/>
        <end position="53"/>
    </location>
</feature>
<reference evidence="3" key="1">
    <citation type="submission" date="2017-02" db="UniProtKB">
        <authorList>
            <consortium name="WormBaseParasite"/>
        </authorList>
    </citation>
    <scope>IDENTIFICATION</scope>
</reference>
<dbReference type="AlphaFoldDB" id="A0A0N5AG87"/>
<keyword evidence="2" id="KW-1185">Reference proteome</keyword>
<dbReference type="WBParaSite" id="SMUV_0000332301-mRNA-1">
    <property type="protein sequence ID" value="SMUV_0000332301-mRNA-1"/>
    <property type="gene ID" value="SMUV_0000332301"/>
</dbReference>
<protein>
    <submittedName>
        <fullName evidence="3">Secreted protein</fullName>
    </submittedName>
</protein>
<dbReference type="Proteomes" id="UP000046393">
    <property type="component" value="Unplaced"/>
</dbReference>
<proteinExistence type="predicted"/>
<sequence length="86" mass="9831">MHFVGHQFVESVSGLSCTISSSCTSNCYTRDSDSRVVRPQRGGPAPSRNDHPRIIPIANRSKQCERIHVKDMFRRQTRNLGFPLFR</sequence>
<evidence type="ECO:0000313" key="3">
    <source>
        <dbReference type="WBParaSite" id="SMUV_0000332301-mRNA-1"/>
    </source>
</evidence>